<dbReference type="Gene3D" id="3.40.50.1820">
    <property type="entry name" value="alpha/beta hydrolase"/>
    <property type="match status" value="1"/>
</dbReference>
<protein>
    <recommendedName>
        <fullName evidence="4">Helix-turn-helix domain-containing protein</fullName>
    </recommendedName>
</protein>
<dbReference type="InterPro" id="IPR029058">
    <property type="entry name" value="AB_hydrolase_fold"/>
</dbReference>
<organism evidence="2 3">
    <name type="scientific">Streptomyces viridosporus T7A</name>
    <dbReference type="NCBI Taxonomy" id="665577"/>
    <lineage>
        <taxon>Bacteria</taxon>
        <taxon>Bacillati</taxon>
        <taxon>Actinomycetota</taxon>
        <taxon>Actinomycetes</taxon>
        <taxon>Kitasatosporales</taxon>
        <taxon>Streptomycetaceae</taxon>
        <taxon>Streptomyces</taxon>
    </lineage>
</organism>
<gene>
    <name evidence="2" type="ORF">CP969_02500</name>
</gene>
<feature type="region of interest" description="Disordered" evidence="1">
    <location>
        <begin position="202"/>
        <end position="246"/>
    </location>
</feature>
<evidence type="ECO:0008006" key="4">
    <source>
        <dbReference type="Google" id="ProtNLM"/>
    </source>
</evidence>
<proteinExistence type="predicted"/>
<feature type="region of interest" description="Disordered" evidence="1">
    <location>
        <begin position="260"/>
        <end position="290"/>
    </location>
</feature>
<evidence type="ECO:0000313" key="2">
    <source>
        <dbReference type="EMBL" id="QEU83708.1"/>
    </source>
</evidence>
<evidence type="ECO:0000256" key="1">
    <source>
        <dbReference type="SAM" id="MobiDB-lite"/>
    </source>
</evidence>
<sequence>MRRRLRRPGPRTRHRRRLILLDLRGTGDSAVPTDPTTYRCDRLVDDVEALRACLGVERSRPNTLLRFSLVLWVWRTRGWKPVVVSFKPSRAVSESVVPPFDTAAVGRGTACAGSRVVRSGTLDAEIVRMLEVSDESVLRWKRAWEEGSTHALRRRPATGRPSKLDEAQVEQVRTALEQGAQAHGFEADLWTLERVGPVVEKLRHHRTHSGPRASQGLLRRRAGGAGPGRAVRPPEPGHARPGRRTGLAHPRVITGLCARAQPGGTAVVGDQGARARPPRRRPPRRRCRRH</sequence>
<reference evidence="2 3" key="1">
    <citation type="submission" date="2017-09" db="EMBL/GenBank/DDBJ databases">
        <authorList>
            <person name="Lee N."/>
            <person name="Cho B.-K."/>
        </authorList>
    </citation>
    <scope>NUCLEOTIDE SEQUENCE [LARGE SCALE GENOMIC DNA]</scope>
    <source>
        <strain evidence="2 3">ATCC 39115</strain>
    </source>
</reference>
<dbReference type="InterPro" id="IPR009057">
    <property type="entry name" value="Homeodomain-like_sf"/>
</dbReference>
<dbReference type="SUPFAM" id="SSF53474">
    <property type="entry name" value="alpha/beta-Hydrolases"/>
    <property type="match status" value="1"/>
</dbReference>
<keyword evidence="3" id="KW-1185">Reference proteome</keyword>
<name>A0ABX6A969_STRVD</name>
<dbReference type="Proteomes" id="UP000327143">
    <property type="component" value="Chromosome"/>
</dbReference>
<evidence type="ECO:0000313" key="3">
    <source>
        <dbReference type="Proteomes" id="UP000327143"/>
    </source>
</evidence>
<dbReference type="SUPFAM" id="SSF46689">
    <property type="entry name" value="Homeodomain-like"/>
    <property type="match status" value="1"/>
</dbReference>
<dbReference type="EMBL" id="CP023700">
    <property type="protein sequence ID" value="QEU83708.1"/>
    <property type="molecule type" value="Genomic_DNA"/>
</dbReference>
<feature type="compositionally biased region" description="Basic residues" evidence="1">
    <location>
        <begin position="276"/>
        <end position="290"/>
    </location>
</feature>
<dbReference type="Pfam" id="PF13551">
    <property type="entry name" value="HTH_29"/>
    <property type="match status" value="1"/>
</dbReference>
<accession>A0ABX6A969</accession>